<dbReference type="InterPro" id="IPR010359">
    <property type="entry name" value="IrrE_HExxH"/>
</dbReference>
<accession>A0A853EKK1</accession>
<sequence>MQSLGEAIGRVRGMRVVLTPIPDELQSAEVNGLTVSVGSTAKVYYDPRLSPLNRTQTILHEFAHILHGDLCSEKSTTSYRTTFETPQERRAELTAMRLMFELHRRCHSSDLLDFLSGSADDSPGY</sequence>
<name>A0A853EKK1_9ACTO</name>
<evidence type="ECO:0000259" key="1">
    <source>
        <dbReference type="Pfam" id="PF06114"/>
    </source>
</evidence>
<protein>
    <submittedName>
        <fullName evidence="2">ImmA/IrrE family metallo-endopeptidase</fullName>
    </submittedName>
</protein>
<evidence type="ECO:0000313" key="2">
    <source>
        <dbReference type="EMBL" id="NYS69798.1"/>
    </source>
</evidence>
<evidence type="ECO:0000313" key="3">
    <source>
        <dbReference type="Proteomes" id="UP000572528"/>
    </source>
</evidence>
<reference evidence="2 3" key="1">
    <citation type="submission" date="2020-07" db="EMBL/GenBank/DDBJ databases">
        <title>MOT database genomes.</title>
        <authorList>
            <person name="Joseph S."/>
            <person name="Aduse-Opoku J."/>
            <person name="Hashim A."/>
            <person name="Wade W."/>
            <person name="Curtis M."/>
        </authorList>
    </citation>
    <scope>NUCLEOTIDE SEQUENCE [LARGE SCALE GENOMIC DNA]</scope>
    <source>
        <strain evidence="2 3">WMus004</strain>
    </source>
</reference>
<dbReference type="Pfam" id="PF06114">
    <property type="entry name" value="Peptidase_M78"/>
    <property type="match status" value="1"/>
</dbReference>
<dbReference type="EMBL" id="JACBXV010000148">
    <property type="protein sequence ID" value="NYS69798.1"/>
    <property type="molecule type" value="Genomic_DNA"/>
</dbReference>
<feature type="domain" description="IrrE N-terminal-like" evidence="1">
    <location>
        <begin position="34"/>
        <end position="100"/>
    </location>
</feature>
<dbReference type="Proteomes" id="UP000572528">
    <property type="component" value="Unassembled WGS sequence"/>
</dbReference>
<comment type="caution">
    <text evidence="2">The sequence shown here is derived from an EMBL/GenBank/DDBJ whole genome shotgun (WGS) entry which is preliminary data.</text>
</comment>
<gene>
    <name evidence="2" type="ORF">HZZ05_09785</name>
</gene>
<dbReference type="AlphaFoldDB" id="A0A853EKK1"/>
<dbReference type="RefSeq" id="WP_179901060.1">
    <property type="nucleotide sequence ID" value="NZ_JACBXV010000148.1"/>
</dbReference>
<organism evidence="2 3">
    <name type="scientific">Actinomyces bowdenii</name>
    <dbReference type="NCBI Taxonomy" id="131109"/>
    <lineage>
        <taxon>Bacteria</taxon>
        <taxon>Bacillati</taxon>
        <taxon>Actinomycetota</taxon>
        <taxon>Actinomycetes</taxon>
        <taxon>Actinomycetales</taxon>
        <taxon>Actinomycetaceae</taxon>
        <taxon>Actinomyces</taxon>
    </lineage>
</organism>
<proteinExistence type="predicted"/>